<evidence type="ECO:0000256" key="10">
    <source>
        <dbReference type="PIRSR" id="PIRSR600101-2"/>
    </source>
</evidence>
<dbReference type="InterPro" id="IPR043138">
    <property type="entry name" value="GGT_lsub"/>
</dbReference>
<comment type="similarity">
    <text evidence="3 11">Belongs to the gamma-glutamyltransferase family.</text>
</comment>
<name>A0A396RTU1_9PSED</name>
<dbReference type="OrthoDB" id="5297205at2"/>
<dbReference type="GO" id="GO:0036374">
    <property type="term" value="F:glutathione hydrolase activity"/>
    <property type="evidence" value="ECO:0007669"/>
    <property type="project" value="UniProtKB-UniRule"/>
</dbReference>
<accession>A0A396RTU1</accession>
<keyword evidence="7 11" id="KW-0012">Acyltransferase</keyword>
<evidence type="ECO:0000256" key="6">
    <source>
        <dbReference type="ARBA" id="ARBA00023145"/>
    </source>
</evidence>
<evidence type="ECO:0000256" key="3">
    <source>
        <dbReference type="ARBA" id="ARBA00009381"/>
    </source>
</evidence>
<dbReference type="InterPro" id="IPR029055">
    <property type="entry name" value="Ntn_hydrolases_N"/>
</dbReference>
<dbReference type="AlphaFoldDB" id="A0A396RTU1"/>
<feature type="active site" description="Nucleophile" evidence="9">
    <location>
        <position position="456"/>
    </location>
</feature>
<comment type="PTM">
    <text evidence="11">Cleaved by autocatalysis into a large and a small subunit.</text>
</comment>
<dbReference type="PRINTS" id="PR01210">
    <property type="entry name" value="GGTRANSPTASE"/>
</dbReference>
<keyword evidence="5 11" id="KW-0378">Hydrolase</keyword>
<evidence type="ECO:0000256" key="9">
    <source>
        <dbReference type="PIRSR" id="PIRSR600101-1"/>
    </source>
</evidence>
<dbReference type="UniPathway" id="UPA00204"/>
<gene>
    <name evidence="13" type="primary">ggt</name>
    <name evidence="13" type="ORF">C2846_15495</name>
</gene>
<evidence type="ECO:0000256" key="11">
    <source>
        <dbReference type="RuleBase" id="RU368036"/>
    </source>
</evidence>
<evidence type="ECO:0000256" key="1">
    <source>
        <dbReference type="ARBA" id="ARBA00001049"/>
    </source>
</evidence>
<comment type="catalytic activity">
    <reaction evidence="8 11">
        <text>an N-terminal (5-L-glutamyl)-[peptide] + an alpha-amino acid = 5-L-glutamyl amino acid + an N-terminal L-alpha-aminoacyl-[peptide]</text>
        <dbReference type="Rhea" id="RHEA:23904"/>
        <dbReference type="Rhea" id="RHEA-COMP:9780"/>
        <dbReference type="Rhea" id="RHEA-COMP:9795"/>
        <dbReference type="ChEBI" id="CHEBI:77644"/>
        <dbReference type="ChEBI" id="CHEBI:78597"/>
        <dbReference type="ChEBI" id="CHEBI:78599"/>
        <dbReference type="ChEBI" id="CHEBI:78608"/>
        <dbReference type="EC" id="2.3.2.2"/>
    </reaction>
</comment>
<comment type="subunit">
    <text evidence="11">This enzyme consists of two polypeptide chains, which are synthesized in precursor form from a single polypeptide.</text>
</comment>
<dbReference type="PANTHER" id="PTHR43199:SF1">
    <property type="entry name" value="GLUTATHIONE HYDROLASE PROENZYME"/>
    <property type="match status" value="1"/>
</dbReference>
<dbReference type="InterPro" id="IPR000101">
    <property type="entry name" value="GGT_peptidase"/>
</dbReference>
<comment type="catalytic activity">
    <reaction evidence="1 11">
        <text>an S-substituted glutathione + H2O = an S-substituted L-cysteinylglycine + L-glutamate</text>
        <dbReference type="Rhea" id="RHEA:59468"/>
        <dbReference type="ChEBI" id="CHEBI:15377"/>
        <dbReference type="ChEBI" id="CHEBI:29985"/>
        <dbReference type="ChEBI" id="CHEBI:90779"/>
        <dbReference type="ChEBI" id="CHEBI:143103"/>
        <dbReference type="EC" id="3.4.19.13"/>
    </reaction>
</comment>
<dbReference type="InterPro" id="IPR051792">
    <property type="entry name" value="GGT_bact"/>
</dbReference>
<dbReference type="EC" id="2.3.2.2" evidence="11"/>
<feature type="binding site" evidence="10">
    <location>
        <position position="170"/>
    </location>
    <ligand>
        <name>L-glutamate</name>
        <dbReference type="ChEBI" id="CHEBI:29985"/>
    </ligand>
</feature>
<reference evidence="13 14" key="1">
    <citation type="submission" date="2018-06" db="EMBL/GenBank/DDBJ databases">
        <title>Pseudomonas jilinensis sp. nov., isolated from the production water of Jilin Oilfield in China.</title>
        <authorList>
            <person name="Wang J."/>
        </authorList>
    </citation>
    <scope>NUCLEOTIDE SEQUENCE [LARGE SCALE GENOMIC DNA]</scope>
    <source>
        <strain evidence="13 14">JS15-10A1</strain>
    </source>
</reference>
<dbReference type="GO" id="GO:0006751">
    <property type="term" value="P:glutathione catabolic process"/>
    <property type="evidence" value="ECO:0007669"/>
    <property type="project" value="UniProtKB-UniRule"/>
</dbReference>
<keyword evidence="14" id="KW-1185">Reference proteome</keyword>
<evidence type="ECO:0000256" key="7">
    <source>
        <dbReference type="ARBA" id="ARBA00023315"/>
    </source>
</evidence>
<dbReference type="Proteomes" id="UP000265745">
    <property type="component" value="Unassembled WGS sequence"/>
</dbReference>
<evidence type="ECO:0000256" key="5">
    <source>
        <dbReference type="ARBA" id="ARBA00022801"/>
    </source>
</evidence>
<evidence type="ECO:0000313" key="14">
    <source>
        <dbReference type="Proteomes" id="UP000265745"/>
    </source>
</evidence>
<protein>
    <recommendedName>
        <fullName evidence="11">Glutathione hydrolase proenzyme</fullName>
        <ecNumber evidence="11">2.3.2.2</ecNumber>
        <ecNumber evidence="11">3.4.19.13</ecNumber>
    </recommendedName>
    <component>
        <recommendedName>
            <fullName evidence="11">Glutathione hydrolase large chain</fullName>
        </recommendedName>
    </component>
    <component>
        <recommendedName>
            <fullName evidence="11">Glutathione hydrolase small chain</fullName>
        </recommendedName>
    </component>
</protein>
<evidence type="ECO:0000256" key="8">
    <source>
        <dbReference type="ARBA" id="ARBA00047417"/>
    </source>
</evidence>
<proteinExistence type="inferred from homology"/>
<feature type="region of interest" description="Disordered" evidence="12">
    <location>
        <begin position="498"/>
        <end position="518"/>
    </location>
</feature>
<dbReference type="NCBIfam" id="TIGR00066">
    <property type="entry name" value="g_glut_trans"/>
    <property type="match status" value="1"/>
</dbReference>
<evidence type="ECO:0000313" key="13">
    <source>
        <dbReference type="EMBL" id="RHW20024.1"/>
    </source>
</evidence>
<keyword evidence="4 11" id="KW-0808">Transferase</keyword>
<feature type="binding site" evidence="10">
    <location>
        <begin position="520"/>
        <end position="521"/>
    </location>
    <ligand>
        <name>L-glutamate</name>
        <dbReference type="ChEBI" id="CHEBI:29985"/>
    </ligand>
</feature>
<evidence type="ECO:0000256" key="12">
    <source>
        <dbReference type="SAM" id="MobiDB-lite"/>
    </source>
</evidence>
<dbReference type="Gene3D" id="1.10.246.130">
    <property type="match status" value="1"/>
</dbReference>
<dbReference type="EMBL" id="QJSA01000015">
    <property type="protein sequence ID" value="RHW20024.1"/>
    <property type="molecule type" value="Genomic_DNA"/>
</dbReference>
<dbReference type="SUPFAM" id="SSF56235">
    <property type="entry name" value="N-terminal nucleophile aminohydrolases (Ntn hydrolases)"/>
    <property type="match status" value="1"/>
</dbReference>
<evidence type="ECO:0000256" key="2">
    <source>
        <dbReference type="ARBA" id="ARBA00001089"/>
    </source>
</evidence>
<dbReference type="GO" id="GO:0006750">
    <property type="term" value="P:glutathione biosynthetic process"/>
    <property type="evidence" value="ECO:0007669"/>
    <property type="project" value="UniProtKB-KW"/>
</dbReference>
<organism evidence="13 14">
    <name type="scientific">Pseudomonas jilinensis</name>
    <dbReference type="NCBI Taxonomy" id="2078689"/>
    <lineage>
        <taxon>Bacteria</taxon>
        <taxon>Pseudomonadati</taxon>
        <taxon>Pseudomonadota</taxon>
        <taxon>Gammaproteobacteria</taxon>
        <taxon>Pseudomonadales</taxon>
        <taxon>Pseudomonadaceae</taxon>
        <taxon>Pseudomonas</taxon>
    </lineage>
</organism>
<dbReference type="PANTHER" id="PTHR43199">
    <property type="entry name" value="GLUTATHIONE HYDROLASE"/>
    <property type="match status" value="1"/>
</dbReference>
<comment type="pathway">
    <text evidence="11">Sulfur metabolism; glutathione metabolism.</text>
</comment>
<dbReference type="EC" id="3.4.19.13" evidence="11"/>
<keyword evidence="11" id="KW-0317">Glutathione biosynthesis</keyword>
<dbReference type="GO" id="GO:0103068">
    <property type="term" value="F:leukotriene C4 gamma-glutamyl transferase activity"/>
    <property type="evidence" value="ECO:0007669"/>
    <property type="project" value="UniProtKB-EC"/>
</dbReference>
<keyword evidence="6 11" id="KW-0865">Zymogen</keyword>
<feature type="binding site" evidence="10">
    <location>
        <position position="543"/>
    </location>
    <ligand>
        <name>L-glutamate</name>
        <dbReference type="ChEBI" id="CHEBI:29985"/>
    </ligand>
</feature>
<sequence length="636" mass="68687">MASSWASCWASLRSAARNSESLLMVVNHLDMDVKRESNREKAQDSTPTRRHWTCSLLTASLSAMSRAFLTGLALLLILGGCGPVDPVSPQPSRQTESERSAKRFMVSAAHPLAVEAGLEVLRRGGHAVDAAVAVSMVLGFIEAPETGIGGGGFLLLHEPASATTRFYDGRETAPLTATPERFQRLGIPLPLALAIPSPEAVGVPGLVALLGEAHARHGRLPWAELLQPAIELAETGVPMPPRLRQQINDDWSLRLFADTRHHFRAQAQSDPPHLRNPELAATLRQLAKHGPHAFYQGAIAEQIVERLEHRAWGRTDLTLQDLASYQVVERAPLCGRYRQWTLCGAPPPSSGGLTVLQALGILEHFPLPDMPADTAETLHLIAEASRLAFADRNHYVGDPAFVSVPVQALLDADYLRQRADLIDPQRALAEIKPGAPGVQPWLEQAQARPEPGGSGTSHISIVDGEGNLLALTSSIEAPFGARMLSQGFVLNNQLTDFSFSPEQDGQPHPNAVGPGKRPRSSMAPFIVFDASGTPRLVIGSRGGSRIIGHVLKTLIGVLDWDMDIQQAIALPAMVERGRGIELEAGTALEQLQRPLEELGHQVRVETMTSGLHGIEWLDDRWRGGADPRLDGLASGD</sequence>
<feature type="binding site" evidence="10">
    <location>
        <position position="496"/>
    </location>
    <ligand>
        <name>L-glutamate</name>
        <dbReference type="ChEBI" id="CHEBI:29985"/>
    </ligand>
</feature>
<comment type="catalytic activity">
    <reaction evidence="2 11">
        <text>glutathione + H2O = L-cysteinylglycine + L-glutamate</text>
        <dbReference type="Rhea" id="RHEA:28807"/>
        <dbReference type="ChEBI" id="CHEBI:15377"/>
        <dbReference type="ChEBI" id="CHEBI:29985"/>
        <dbReference type="ChEBI" id="CHEBI:57925"/>
        <dbReference type="ChEBI" id="CHEBI:61694"/>
        <dbReference type="EC" id="3.4.19.13"/>
    </reaction>
</comment>
<dbReference type="InterPro" id="IPR043137">
    <property type="entry name" value="GGT_ssub_C"/>
</dbReference>
<evidence type="ECO:0000256" key="4">
    <source>
        <dbReference type="ARBA" id="ARBA00022679"/>
    </source>
</evidence>
<dbReference type="Gene3D" id="3.60.20.40">
    <property type="match status" value="1"/>
</dbReference>
<comment type="caution">
    <text evidence="13">The sequence shown here is derived from an EMBL/GenBank/DDBJ whole genome shotgun (WGS) entry which is preliminary data.</text>
</comment>
<dbReference type="Pfam" id="PF01019">
    <property type="entry name" value="G_glu_transpept"/>
    <property type="match status" value="1"/>
</dbReference>